<sequence length="335" mass="36844">MEKKVIHRREAQLLLRAIKEGRISFFKPLVSFSGGVHYPEVQEITGADPHESAELLESLEREGILASEEAENLIVCPVCGSHQFFIQIRCRTCGSMKISKAPMLEHLKCGMIETEDVFRQGDRLVCPKCRKPLTAIGVDYRKHGYFYHCSSCGRFDPSPEKRYICQNGHSSGDSDLQLKRVPGYRLSPGGLAILEKELIDLGRVAQRLQSLGFYAEAPARIRGKSGVVHEFDLVVWGSKDSAVPSAAVSIYASDRPLDSMIVLATMAKSIDVASGATLIAAIPSLDQPARNLAEGYGMQVVEAGSASDLIEEIRTRLEGVLQKPEVVRSTPPETY</sequence>
<dbReference type="Pfam" id="PF18551">
    <property type="entry name" value="TackOD1"/>
    <property type="match status" value="1"/>
</dbReference>
<dbReference type="InterPro" id="IPR040572">
    <property type="entry name" value="TackOD1"/>
</dbReference>
<organism evidence="2 3">
    <name type="scientific">Methanosuratincola subterraneus</name>
    <dbReference type="NCBI Taxonomy" id="2593994"/>
    <lineage>
        <taxon>Archaea</taxon>
        <taxon>Thermoproteota</taxon>
        <taxon>Methanosuratincolia</taxon>
        <taxon>Candidatus Methanomethylicales</taxon>
        <taxon>Candidatus Methanomethylicaceae</taxon>
        <taxon>Candidatus Methanosuratincola (ex Vanwonterghem et al. 2016)</taxon>
    </lineage>
</organism>
<dbReference type="Proteomes" id="UP000288215">
    <property type="component" value="Unassembled WGS sequence"/>
</dbReference>
<dbReference type="AlphaFoldDB" id="A0A444L991"/>
<name>A0A444L991_METS7</name>
<evidence type="ECO:0000313" key="3">
    <source>
        <dbReference type="Proteomes" id="UP000288215"/>
    </source>
</evidence>
<gene>
    <name evidence="2" type="ORF">Metus_0191</name>
</gene>
<reference evidence="2 3" key="1">
    <citation type="submission" date="2018-12" db="EMBL/GenBank/DDBJ databases">
        <title>The complete genome of the methanogenic archaea of the candidate phylum Verstraetearchaeota, obtained from the metagenome of underground thermal water.</title>
        <authorList>
            <person name="Kadnikov V.V."/>
            <person name="Mardanov A.V."/>
            <person name="Beletsky A.V."/>
            <person name="Karnachuk O.V."/>
            <person name="Ravin N.V."/>
        </authorList>
    </citation>
    <scope>NUCLEOTIDE SEQUENCE [LARGE SCALE GENOMIC DNA]</scope>
    <source>
        <strain evidence="2">Ch88</strain>
    </source>
</reference>
<dbReference type="EMBL" id="RXGA01000001">
    <property type="protein sequence ID" value="RWX74166.1"/>
    <property type="molecule type" value="Genomic_DNA"/>
</dbReference>
<proteinExistence type="predicted"/>
<feature type="domain" description="Thaumarchaeal output" evidence="1">
    <location>
        <begin position="36"/>
        <end position="186"/>
    </location>
</feature>
<evidence type="ECO:0000259" key="1">
    <source>
        <dbReference type="Pfam" id="PF18551"/>
    </source>
</evidence>
<comment type="caution">
    <text evidence="2">The sequence shown here is derived from an EMBL/GenBank/DDBJ whole genome shotgun (WGS) entry which is preliminary data.</text>
</comment>
<protein>
    <recommendedName>
        <fullName evidence="1">Thaumarchaeal output domain-containing protein</fullName>
    </recommendedName>
</protein>
<accession>A0A444L991</accession>
<evidence type="ECO:0000313" key="2">
    <source>
        <dbReference type="EMBL" id="RWX74166.1"/>
    </source>
</evidence>